<keyword evidence="13" id="KW-0539">Nucleus</keyword>
<evidence type="ECO:0000313" key="19">
    <source>
        <dbReference type="Proteomes" id="UP000631114"/>
    </source>
</evidence>
<sequence length="783" mass="89321">MARSPSTALFQIYSSHKNIFKLRNFTPTPSFSSLKQWESSNYHKTYHHVTLNPQFRKIFTCFLNPKLLELSNDTSYIVKDFKVIGRKSFSTSVSEVKDEVVENNVNDFKHVVSRDPVELYRELRSSEEVTDLSRKDWESLVEIFRGLAKSGWGSSQALGIYIGLSFYPTAVRKFQSFFLGKCSEDVAKYLLSIGWSEESESFLFPIFVEFCLEEFPDEIRRFRGIVKSADLTKPHTWFPFARAMKRKIIYHCGPTNSGKTYNALQRFMEAERGVYCSPLRLLAMEVFDKVNARGVYCSLLTGQEQKTVPFANHVACTVEMGSIDKLYDVAVIDEIQMMADSFRGYAWTRALLGLKADEIHLCGDPSVLKLVRKICSETGDELVENHYERFKPLVVEAKTLMGDLRNVRAGDCVVAFSRREIFEVKLAIEKFTKHRCCVIYGALPPETRRQQANLFNDQDNEYDVLIASDAVGMGLNLNIRRVVFYTLSKYNGDKIVPVPASQVKQIAGRAGRRGSRYPDGLTTTLHLDDLDYLIQCLKQPFDEVKKVGLFPFFEQIELFAGQLPDLSLGKMLDKFGQSCHLDGSYFLSRHDHIKKVANMLEKVPALSLHDRFNFCFAPVNIRDPKAMFYLLRFASSYSQNIPASIQMGMPKDSARNDAELVDMETKHQVLSMYLWLSLHFNEETFPYAKRAETMATNIADLLGKSLVNVCWKPKPKQAKTPNPPQKDDGYQRPVSLVKTLVRCFLLEMLCHTSHGGGTDDGDVVKVRATVLFTDFCVENKRSK</sequence>
<dbReference type="PROSITE" id="PS51194">
    <property type="entry name" value="HELICASE_CTER"/>
    <property type="match status" value="1"/>
</dbReference>
<dbReference type="InterPro" id="IPR044774">
    <property type="entry name" value="Suv3_DEXQc"/>
</dbReference>
<dbReference type="GO" id="GO:0005634">
    <property type="term" value="C:nucleus"/>
    <property type="evidence" value="ECO:0007669"/>
    <property type="project" value="UniProtKB-SubCell"/>
</dbReference>
<dbReference type="SUPFAM" id="SSF52540">
    <property type="entry name" value="P-loop containing nucleoside triphosphate hydrolases"/>
    <property type="match status" value="2"/>
</dbReference>
<evidence type="ECO:0000313" key="18">
    <source>
        <dbReference type="EMBL" id="KAF9626140.1"/>
    </source>
</evidence>
<evidence type="ECO:0000256" key="9">
    <source>
        <dbReference type="ARBA" id="ARBA00022806"/>
    </source>
</evidence>
<feature type="domain" description="Helicase C-terminal" evidence="17">
    <location>
        <begin position="396"/>
        <end position="552"/>
    </location>
</feature>
<evidence type="ECO:0000256" key="7">
    <source>
        <dbReference type="ARBA" id="ARBA00022741"/>
    </source>
</evidence>
<keyword evidence="11" id="KW-0809">Transit peptide</keyword>
<comment type="subunit">
    <text evidence="5">Homodimer; in free form. Component of the mitochondrial degradosome (mtEXO) complex which is a heteropentamer containing 2 copies of SUPV3L1 and 3 copies of PNPT1.</text>
</comment>
<organism evidence="18 19">
    <name type="scientific">Coptis chinensis</name>
    <dbReference type="NCBI Taxonomy" id="261450"/>
    <lineage>
        <taxon>Eukaryota</taxon>
        <taxon>Viridiplantae</taxon>
        <taxon>Streptophyta</taxon>
        <taxon>Embryophyta</taxon>
        <taxon>Tracheophyta</taxon>
        <taxon>Spermatophyta</taxon>
        <taxon>Magnoliopsida</taxon>
        <taxon>Ranunculales</taxon>
        <taxon>Ranunculaceae</taxon>
        <taxon>Coptidoideae</taxon>
        <taxon>Coptis</taxon>
    </lineage>
</organism>
<dbReference type="InterPro" id="IPR027417">
    <property type="entry name" value="P-loop_NTPase"/>
</dbReference>
<protein>
    <recommendedName>
        <fullName evidence="6">RNA helicase</fullName>
        <ecNumber evidence="6">3.6.4.13</ecNumber>
    </recommendedName>
    <alternativeName>
        <fullName evidence="16">Protein SUPPRESSOR OF VAR 3-like</fullName>
    </alternativeName>
</protein>
<dbReference type="Pfam" id="PF22527">
    <property type="entry name" value="DEXQc_Suv3"/>
    <property type="match status" value="1"/>
</dbReference>
<evidence type="ECO:0000256" key="13">
    <source>
        <dbReference type="ARBA" id="ARBA00023242"/>
    </source>
</evidence>
<evidence type="ECO:0000256" key="4">
    <source>
        <dbReference type="ARBA" id="ARBA00004436"/>
    </source>
</evidence>
<dbReference type="InterPro" id="IPR022192">
    <property type="entry name" value="SUV3_C"/>
</dbReference>
<keyword evidence="14" id="KW-1135">Mitochondrion nucleoid</keyword>
<evidence type="ECO:0000256" key="15">
    <source>
        <dbReference type="ARBA" id="ARBA00047984"/>
    </source>
</evidence>
<dbReference type="Gene3D" id="1.20.58.1080">
    <property type="match status" value="1"/>
</dbReference>
<dbReference type="InterPro" id="IPR056377">
    <property type="entry name" value="DExH18_N"/>
</dbReference>
<dbReference type="Gene3D" id="1.20.272.40">
    <property type="match status" value="1"/>
</dbReference>
<evidence type="ECO:0000256" key="10">
    <source>
        <dbReference type="ARBA" id="ARBA00022840"/>
    </source>
</evidence>
<evidence type="ECO:0000259" key="17">
    <source>
        <dbReference type="PROSITE" id="PS51194"/>
    </source>
</evidence>
<dbReference type="FunFam" id="3.40.50.300:FF:000957">
    <property type="entry name" value="ATP-dependent RNA helicase SUV3L, mitochondrial"/>
    <property type="match status" value="1"/>
</dbReference>
<keyword evidence="10" id="KW-0067">ATP-binding</keyword>
<dbReference type="GO" id="GO:0000965">
    <property type="term" value="P:mitochondrial RNA 3'-end processing"/>
    <property type="evidence" value="ECO:0007669"/>
    <property type="project" value="TreeGrafter"/>
</dbReference>
<dbReference type="Pfam" id="PF18147">
    <property type="entry name" value="Suv3_C_1"/>
    <property type="match status" value="1"/>
</dbReference>
<name>A0A835MB70_9MAGN</name>
<keyword evidence="9" id="KW-0347">Helicase</keyword>
<dbReference type="Pfam" id="PF12513">
    <property type="entry name" value="SUV3_C"/>
    <property type="match status" value="1"/>
</dbReference>
<evidence type="ECO:0000256" key="11">
    <source>
        <dbReference type="ARBA" id="ARBA00022946"/>
    </source>
</evidence>
<dbReference type="GO" id="GO:0003724">
    <property type="term" value="F:RNA helicase activity"/>
    <property type="evidence" value="ECO:0007669"/>
    <property type="project" value="UniProtKB-EC"/>
</dbReference>
<evidence type="ECO:0000256" key="3">
    <source>
        <dbReference type="ARBA" id="ARBA00004123"/>
    </source>
</evidence>
<dbReference type="SMART" id="SM00490">
    <property type="entry name" value="HELICc"/>
    <property type="match status" value="1"/>
</dbReference>
<accession>A0A835MB70</accession>
<keyword evidence="19" id="KW-1185">Reference proteome</keyword>
<dbReference type="CDD" id="cd18805">
    <property type="entry name" value="SF2_C_suv3"/>
    <property type="match status" value="1"/>
</dbReference>
<evidence type="ECO:0000256" key="1">
    <source>
        <dbReference type="ARBA" id="ARBA00001936"/>
    </source>
</evidence>
<dbReference type="Pfam" id="PF23703">
    <property type="entry name" value="DExH18_N"/>
    <property type="match status" value="1"/>
</dbReference>
<dbReference type="InterPro" id="IPR001650">
    <property type="entry name" value="Helicase_C-like"/>
</dbReference>
<dbReference type="GO" id="GO:0005524">
    <property type="term" value="F:ATP binding"/>
    <property type="evidence" value="ECO:0007669"/>
    <property type="project" value="UniProtKB-KW"/>
</dbReference>
<keyword evidence="12" id="KW-0496">Mitochondrion</keyword>
<comment type="caution">
    <text evidence="18">The sequence shown here is derived from an EMBL/GenBank/DDBJ whole genome shotgun (WGS) entry which is preliminary data.</text>
</comment>
<comment type="catalytic activity">
    <reaction evidence="15">
        <text>ATP + H2O = ADP + phosphate + H(+)</text>
        <dbReference type="Rhea" id="RHEA:13065"/>
        <dbReference type="ChEBI" id="CHEBI:15377"/>
        <dbReference type="ChEBI" id="CHEBI:15378"/>
        <dbReference type="ChEBI" id="CHEBI:30616"/>
        <dbReference type="ChEBI" id="CHEBI:43474"/>
        <dbReference type="ChEBI" id="CHEBI:456216"/>
        <dbReference type="EC" id="3.6.4.13"/>
    </reaction>
</comment>
<dbReference type="EC" id="3.6.4.13" evidence="6"/>
<dbReference type="GO" id="GO:0045025">
    <property type="term" value="C:mitochondrial degradosome"/>
    <property type="evidence" value="ECO:0007669"/>
    <property type="project" value="TreeGrafter"/>
</dbReference>
<evidence type="ECO:0000256" key="16">
    <source>
        <dbReference type="ARBA" id="ARBA00080791"/>
    </source>
</evidence>
<dbReference type="PANTHER" id="PTHR12131:SF28">
    <property type="entry name" value="DEXH-BOX ATP-DEPENDENT RNA HELICASE DEXH18, MITOCHONDRIAL"/>
    <property type="match status" value="1"/>
</dbReference>
<evidence type="ECO:0000256" key="6">
    <source>
        <dbReference type="ARBA" id="ARBA00012552"/>
    </source>
</evidence>
<dbReference type="EMBL" id="JADFTS010000001">
    <property type="protein sequence ID" value="KAF9626140.1"/>
    <property type="molecule type" value="Genomic_DNA"/>
</dbReference>
<dbReference type="Proteomes" id="UP000631114">
    <property type="component" value="Unassembled WGS sequence"/>
</dbReference>
<dbReference type="InterPro" id="IPR055206">
    <property type="entry name" value="DEXQc_SUV3"/>
</dbReference>
<dbReference type="OrthoDB" id="6692397at2759"/>
<evidence type="ECO:0000256" key="5">
    <source>
        <dbReference type="ARBA" id="ARBA00011661"/>
    </source>
</evidence>
<keyword evidence="7" id="KW-0547">Nucleotide-binding</keyword>
<dbReference type="Gene3D" id="3.40.50.300">
    <property type="entry name" value="P-loop containing nucleotide triphosphate hydrolases"/>
    <property type="match status" value="2"/>
</dbReference>
<proteinExistence type="predicted"/>
<dbReference type="GO" id="GO:0016787">
    <property type="term" value="F:hydrolase activity"/>
    <property type="evidence" value="ECO:0007669"/>
    <property type="project" value="UniProtKB-KW"/>
</dbReference>
<comment type="cofactor">
    <cofactor evidence="1">
        <name>Mn(2+)</name>
        <dbReference type="ChEBI" id="CHEBI:29035"/>
    </cofactor>
</comment>
<dbReference type="FunFam" id="3.40.50.300:FF:000269">
    <property type="entry name" value="ATP-dependent RNA helicase SUPV3L1, mitochondrial"/>
    <property type="match status" value="1"/>
</dbReference>
<dbReference type="FunFam" id="1.20.272.40:FF:000003">
    <property type="entry name" value="ATP-dependent RNA helicase SUV3L, mitochondrial"/>
    <property type="match status" value="1"/>
</dbReference>
<dbReference type="Pfam" id="PF00271">
    <property type="entry name" value="Helicase_C"/>
    <property type="match status" value="1"/>
</dbReference>
<evidence type="ECO:0000256" key="8">
    <source>
        <dbReference type="ARBA" id="ARBA00022801"/>
    </source>
</evidence>
<dbReference type="InterPro" id="IPR041082">
    <property type="entry name" value="Suv3_C_1"/>
</dbReference>
<comment type="subcellular location">
    <subcellularLocation>
        <location evidence="4">Mitochondrion matrix</location>
        <location evidence="4">Mitochondrion nucleoid</location>
    </subcellularLocation>
    <subcellularLocation>
        <location evidence="3">Nucleus</location>
    </subcellularLocation>
</comment>
<dbReference type="InterPro" id="IPR050699">
    <property type="entry name" value="RNA-DNA_Helicase"/>
</dbReference>
<evidence type="ECO:0000256" key="14">
    <source>
        <dbReference type="ARBA" id="ARBA00023271"/>
    </source>
</evidence>
<keyword evidence="8" id="KW-0378">Hydrolase</keyword>
<evidence type="ECO:0000256" key="12">
    <source>
        <dbReference type="ARBA" id="ARBA00023128"/>
    </source>
</evidence>
<dbReference type="GO" id="GO:0042645">
    <property type="term" value="C:mitochondrial nucleoid"/>
    <property type="evidence" value="ECO:0007669"/>
    <property type="project" value="UniProtKB-SubCell"/>
</dbReference>
<comment type="cofactor">
    <cofactor evidence="2">
        <name>Mg(2+)</name>
        <dbReference type="ChEBI" id="CHEBI:18420"/>
    </cofactor>
</comment>
<gene>
    <name evidence="18" type="ORF">IFM89_031267</name>
</gene>
<dbReference type="PANTHER" id="PTHR12131">
    <property type="entry name" value="ATP-DEPENDENT RNA AND DNA HELICASE"/>
    <property type="match status" value="1"/>
</dbReference>
<evidence type="ECO:0000256" key="2">
    <source>
        <dbReference type="ARBA" id="ARBA00001946"/>
    </source>
</evidence>
<dbReference type="AlphaFoldDB" id="A0A835MB70"/>
<reference evidence="18 19" key="1">
    <citation type="submission" date="2020-10" db="EMBL/GenBank/DDBJ databases">
        <title>The Coptis chinensis genome and diversification of protoberbering-type alkaloids.</title>
        <authorList>
            <person name="Wang B."/>
            <person name="Shu S."/>
            <person name="Song C."/>
            <person name="Liu Y."/>
        </authorList>
    </citation>
    <scope>NUCLEOTIDE SEQUENCE [LARGE SCALE GENOMIC DNA]</scope>
    <source>
        <strain evidence="18">HL-2020</strain>
        <tissue evidence="18">Leaf</tissue>
    </source>
</reference>
<dbReference type="CDD" id="cd17913">
    <property type="entry name" value="DEXQc_Suv3"/>
    <property type="match status" value="1"/>
</dbReference>